<organism evidence="8 9">
    <name type="scientific">Tilletia caries</name>
    <name type="common">wheat bunt fungus</name>
    <dbReference type="NCBI Taxonomy" id="13290"/>
    <lineage>
        <taxon>Eukaryota</taxon>
        <taxon>Fungi</taxon>
        <taxon>Dikarya</taxon>
        <taxon>Basidiomycota</taxon>
        <taxon>Ustilaginomycotina</taxon>
        <taxon>Exobasidiomycetes</taxon>
        <taxon>Tilletiales</taxon>
        <taxon>Tilletiaceae</taxon>
        <taxon>Tilletia</taxon>
    </lineage>
</organism>
<dbReference type="PROSITE" id="PS50249">
    <property type="entry name" value="MPN"/>
    <property type="match status" value="1"/>
</dbReference>
<dbReference type="CDD" id="cd08071">
    <property type="entry name" value="MPN_DUF2466"/>
    <property type="match status" value="1"/>
</dbReference>
<dbReference type="PROSITE" id="PS01302">
    <property type="entry name" value="UPF0758"/>
    <property type="match status" value="1"/>
</dbReference>
<accession>A0A8T8SEG0</accession>
<evidence type="ECO:0000313" key="9">
    <source>
        <dbReference type="Proteomes" id="UP000077671"/>
    </source>
</evidence>
<dbReference type="Pfam" id="PF04002">
    <property type="entry name" value="RadC"/>
    <property type="match status" value="1"/>
</dbReference>
<dbReference type="SUPFAM" id="SSF102712">
    <property type="entry name" value="JAB1/MPN domain"/>
    <property type="match status" value="1"/>
</dbReference>
<feature type="domain" description="MPN" evidence="7">
    <location>
        <begin position="77"/>
        <end position="199"/>
    </location>
</feature>
<dbReference type="InterPro" id="IPR020891">
    <property type="entry name" value="UPF0758_CS"/>
</dbReference>
<name>A0A8T8SEG0_9BASI</name>
<dbReference type="InterPro" id="IPR036390">
    <property type="entry name" value="WH_DNA-bd_sf"/>
</dbReference>
<keyword evidence="2" id="KW-0479">Metal-binding</keyword>
<dbReference type="PANTHER" id="PTHR30471:SF3">
    <property type="entry name" value="UPF0758 PROTEIN YEES-RELATED"/>
    <property type="match status" value="1"/>
</dbReference>
<dbReference type="PANTHER" id="PTHR30471">
    <property type="entry name" value="DNA REPAIR PROTEIN RADC"/>
    <property type="match status" value="1"/>
</dbReference>
<dbReference type="InterPro" id="IPR025657">
    <property type="entry name" value="RadC_JAB"/>
</dbReference>
<keyword evidence="5" id="KW-0482">Metalloprotease</keyword>
<evidence type="ECO:0000313" key="8">
    <source>
        <dbReference type="EMBL" id="KAE8238260.1"/>
    </source>
</evidence>
<evidence type="ECO:0000259" key="7">
    <source>
        <dbReference type="PROSITE" id="PS50249"/>
    </source>
</evidence>
<feature type="signal peptide" evidence="6">
    <location>
        <begin position="1"/>
        <end position="15"/>
    </location>
</feature>
<dbReference type="Gene3D" id="1.10.10.10">
    <property type="entry name" value="Winged helix-like DNA-binding domain superfamily/Winged helix DNA-binding domain"/>
    <property type="match status" value="1"/>
</dbReference>
<feature type="chain" id="PRO_5035881734" description="MPN domain-containing protein" evidence="6">
    <location>
        <begin position="16"/>
        <end position="334"/>
    </location>
</feature>
<evidence type="ECO:0000256" key="1">
    <source>
        <dbReference type="ARBA" id="ARBA00022670"/>
    </source>
</evidence>
<keyword evidence="1" id="KW-0645">Protease</keyword>
<proteinExistence type="predicted"/>
<keyword evidence="3" id="KW-0378">Hydrolase</keyword>
<dbReference type="GO" id="GO:0008237">
    <property type="term" value="F:metallopeptidase activity"/>
    <property type="evidence" value="ECO:0007669"/>
    <property type="project" value="UniProtKB-KW"/>
</dbReference>
<dbReference type="InterPro" id="IPR037518">
    <property type="entry name" value="MPN"/>
</dbReference>
<reference evidence="8" key="1">
    <citation type="submission" date="2016-04" db="EMBL/GenBank/DDBJ databases">
        <authorList>
            <person name="Nguyen H.D."/>
            <person name="Kesanakurti P."/>
            <person name="Cullis J."/>
            <person name="Levesque C.A."/>
            <person name="Hambleton S."/>
        </authorList>
    </citation>
    <scope>NUCLEOTIDE SEQUENCE</scope>
    <source>
        <strain evidence="8">DAOMC 238032</strain>
    </source>
</reference>
<keyword evidence="6" id="KW-0732">Signal</keyword>
<dbReference type="AlphaFoldDB" id="A0A8T8SEG0"/>
<dbReference type="InterPro" id="IPR036388">
    <property type="entry name" value="WH-like_DNA-bd_sf"/>
</dbReference>
<dbReference type="EMBL" id="LWDD02003019">
    <property type="protein sequence ID" value="KAE8238260.1"/>
    <property type="molecule type" value="Genomic_DNA"/>
</dbReference>
<sequence>MQVAASWLLPPLLAAATWRHQTRLRRSGSDHLDRVLTQKPEALRRTLGGRDSVAALIFAARAASVEALRSSLMGRTITPTDPKLIAYLKTSMGSLPEEVLRVLFLDGACRLITDEQLQQGSLAQLILYPRIIFKRALELDAASIVLVHNHPSGDPTPSEADISSTERLAALASNLGIELTEHIVVSRSGHALIGQRPHGRGLMEMVKNHLLRDSGRSTGFPDRDLALSNARRTARRRLLRRHIVGSRKYLGEPAWDMLIDLFIQHCEERKIATGDLCVSSALPLSTALRLVQRMCDDGLIRKIADTTDGRRQFVELNPDLAWRLLAYFGTPIDD</sequence>
<evidence type="ECO:0000256" key="5">
    <source>
        <dbReference type="ARBA" id="ARBA00023049"/>
    </source>
</evidence>
<comment type="caution">
    <text evidence="8">The sequence shown here is derived from an EMBL/GenBank/DDBJ whole genome shotgun (WGS) entry which is preliminary data.</text>
</comment>
<dbReference type="Proteomes" id="UP000077671">
    <property type="component" value="Unassembled WGS sequence"/>
</dbReference>
<keyword evidence="4" id="KW-0862">Zinc</keyword>
<dbReference type="GO" id="GO:0006508">
    <property type="term" value="P:proteolysis"/>
    <property type="evidence" value="ECO:0007669"/>
    <property type="project" value="UniProtKB-KW"/>
</dbReference>
<dbReference type="InterPro" id="IPR001405">
    <property type="entry name" value="UPF0758"/>
</dbReference>
<reference evidence="8" key="2">
    <citation type="journal article" date="2019" name="IMA Fungus">
        <title>Genome sequencing and comparison of five Tilletia species to identify candidate genes for the detection of regulated species infecting wheat.</title>
        <authorList>
            <person name="Nguyen H.D.T."/>
            <person name="Sultana T."/>
            <person name="Kesanakurti P."/>
            <person name="Hambleton S."/>
        </authorList>
    </citation>
    <scope>NUCLEOTIDE SEQUENCE</scope>
    <source>
        <strain evidence="8">DAOMC 238032</strain>
    </source>
</reference>
<evidence type="ECO:0000256" key="6">
    <source>
        <dbReference type="SAM" id="SignalP"/>
    </source>
</evidence>
<protein>
    <recommendedName>
        <fullName evidence="7">MPN domain-containing protein</fullName>
    </recommendedName>
</protein>
<evidence type="ECO:0000256" key="4">
    <source>
        <dbReference type="ARBA" id="ARBA00022833"/>
    </source>
</evidence>
<gene>
    <name evidence="8" type="ORF">A4X03_0g8885</name>
</gene>
<dbReference type="GO" id="GO:0046872">
    <property type="term" value="F:metal ion binding"/>
    <property type="evidence" value="ECO:0007669"/>
    <property type="project" value="UniProtKB-KW"/>
</dbReference>
<evidence type="ECO:0000256" key="2">
    <source>
        <dbReference type="ARBA" id="ARBA00022723"/>
    </source>
</evidence>
<evidence type="ECO:0000256" key="3">
    <source>
        <dbReference type="ARBA" id="ARBA00022801"/>
    </source>
</evidence>
<dbReference type="Gene3D" id="3.40.140.10">
    <property type="entry name" value="Cytidine Deaminase, domain 2"/>
    <property type="match status" value="1"/>
</dbReference>
<dbReference type="SUPFAM" id="SSF46785">
    <property type="entry name" value="Winged helix' DNA-binding domain"/>
    <property type="match status" value="1"/>
</dbReference>